<dbReference type="EMBL" id="CP002588">
    <property type="protein sequence ID" value="AEA47261.1"/>
    <property type="molecule type" value="Genomic_DNA"/>
</dbReference>
<protein>
    <submittedName>
        <fullName evidence="6">ABC-type metal ion transporter, periplasmic subunit</fullName>
    </submittedName>
</protein>
<evidence type="ECO:0000256" key="2">
    <source>
        <dbReference type="ARBA" id="ARBA00022448"/>
    </source>
</evidence>
<dbReference type="GeneID" id="10394375"/>
<dbReference type="PANTHER" id="PTHR42953:SF1">
    <property type="entry name" value="METAL-BINDING PROTEIN HI_0362-RELATED"/>
    <property type="match status" value="1"/>
</dbReference>
<dbReference type="GO" id="GO:0046872">
    <property type="term" value="F:metal ion binding"/>
    <property type="evidence" value="ECO:0007669"/>
    <property type="project" value="UniProtKB-KW"/>
</dbReference>
<evidence type="ECO:0000256" key="4">
    <source>
        <dbReference type="ARBA" id="ARBA00022729"/>
    </source>
</evidence>
<keyword evidence="7" id="KW-1185">Reference proteome</keyword>
<dbReference type="SUPFAM" id="SSF53807">
    <property type="entry name" value="Helical backbone' metal receptor"/>
    <property type="match status" value="1"/>
</dbReference>
<dbReference type="HOGENOM" id="CLU_893119_0_0_2"/>
<comment type="subcellular location">
    <subcellularLocation>
        <location evidence="1">Cell envelope</location>
    </subcellularLocation>
</comment>
<accession>F2KMY5</accession>
<dbReference type="RefSeq" id="WP_013683923.1">
    <property type="nucleotide sequence ID" value="NC_015320.1"/>
</dbReference>
<proteinExistence type="predicted"/>
<dbReference type="STRING" id="693661.Arcve_1254"/>
<dbReference type="GO" id="GO:0030001">
    <property type="term" value="P:metal ion transport"/>
    <property type="evidence" value="ECO:0007669"/>
    <property type="project" value="InterPro"/>
</dbReference>
<keyword evidence="5" id="KW-0812">Transmembrane</keyword>
<dbReference type="KEGG" id="ave:Arcve_1254"/>
<keyword evidence="2" id="KW-0813">Transport</keyword>
<keyword evidence="5" id="KW-1133">Transmembrane helix</keyword>
<dbReference type="Proteomes" id="UP000008136">
    <property type="component" value="Chromosome"/>
</dbReference>
<name>F2KMY5_ARCVS</name>
<gene>
    <name evidence="6" type="ordered locus">Arcve_1254</name>
</gene>
<evidence type="ECO:0000313" key="7">
    <source>
        <dbReference type="Proteomes" id="UP000008136"/>
    </source>
</evidence>
<evidence type="ECO:0000256" key="1">
    <source>
        <dbReference type="ARBA" id="ARBA00004196"/>
    </source>
</evidence>
<dbReference type="Pfam" id="PF01297">
    <property type="entry name" value="ZnuA"/>
    <property type="match status" value="1"/>
</dbReference>
<dbReference type="PANTHER" id="PTHR42953">
    <property type="entry name" value="HIGH-AFFINITY ZINC UPTAKE SYSTEM PROTEIN ZNUA-RELATED"/>
    <property type="match status" value="1"/>
</dbReference>
<reference evidence="6 7" key="1">
    <citation type="submission" date="2011-03" db="EMBL/GenBank/DDBJ databases">
        <title>The complete genome of Archaeoglobus veneficus SNP6.</title>
        <authorList>
            <consortium name="US DOE Joint Genome Institute (JGI-PGF)"/>
            <person name="Lucas S."/>
            <person name="Copeland A."/>
            <person name="Lapidus A."/>
            <person name="Bruce D."/>
            <person name="Goodwin L."/>
            <person name="Pitluck S."/>
            <person name="Kyrpides N."/>
            <person name="Mavromatis K."/>
            <person name="Pagani I."/>
            <person name="Ivanova N."/>
            <person name="Mikhailova N."/>
            <person name="Lu M."/>
            <person name="Detter J.C."/>
            <person name="Tapia R."/>
            <person name="Han C."/>
            <person name="Land M."/>
            <person name="Hauser L."/>
            <person name="Markowitz V."/>
            <person name="Cheng J.-F."/>
            <person name="Hugenholtz P."/>
            <person name="Woyke T."/>
            <person name="Wu D."/>
            <person name="Spring S."/>
            <person name="Brambilla E."/>
            <person name="Klenk H.-P."/>
            <person name="Eisen J.A."/>
        </authorList>
    </citation>
    <scope>NUCLEOTIDE SEQUENCE [LARGE SCALE GENOMIC DNA]</scope>
    <source>
        <strain>SNP6</strain>
    </source>
</reference>
<dbReference type="InterPro" id="IPR006127">
    <property type="entry name" value="ZnuA-like"/>
</dbReference>
<organism evidence="6 7">
    <name type="scientific">Archaeoglobus veneficus (strain DSM 11195 / SNP6)</name>
    <dbReference type="NCBI Taxonomy" id="693661"/>
    <lineage>
        <taxon>Archaea</taxon>
        <taxon>Methanobacteriati</taxon>
        <taxon>Methanobacteriota</taxon>
        <taxon>Archaeoglobi</taxon>
        <taxon>Archaeoglobales</taxon>
        <taxon>Archaeoglobaceae</taxon>
        <taxon>Archaeoglobus</taxon>
    </lineage>
</organism>
<sequence length="318" mass="34450">MKFAAFTLLMLIALATPASAIEVVCSVPDLTPIVKAVGGEIVNVTSVMPPGSDPHAFSISMETMERLGNADLIVLANSKLLHFEEKIKENYGEKCIDFEDYAAFGAKLDSFPGYDENPHGYWLKFENGVAIARAVEAKLSSILPEYAWYFEGNLEEFEKEVAEAKRIIRSAAAEQGIEGKACVAAVPGVCYIIQNSGMEVDAVLLAEGLGFVSGKDLAEIVEKLKSSEYVCIVVPEFMKNSKAGEIARQISADTGKPVIYVKFVMVGEDDSYTGLQYFNALRFSGLSYTKAEKSSGYTFITAVAACAVALAVLGRIRR</sequence>
<evidence type="ECO:0000256" key="3">
    <source>
        <dbReference type="ARBA" id="ARBA00022723"/>
    </source>
</evidence>
<feature type="transmembrane region" description="Helical" evidence="5">
    <location>
        <begin position="296"/>
        <end position="316"/>
    </location>
</feature>
<evidence type="ECO:0000313" key="6">
    <source>
        <dbReference type="EMBL" id="AEA47261.1"/>
    </source>
</evidence>
<dbReference type="OrthoDB" id="50488at2157"/>
<dbReference type="Gene3D" id="3.40.50.1980">
    <property type="entry name" value="Nitrogenase molybdenum iron protein domain"/>
    <property type="match status" value="1"/>
</dbReference>
<keyword evidence="4" id="KW-0732">Signal</keyword>
<evidence type="ECO:0000256" key="5">
    <source>
        <dbReference type="SAM" id="Phobius"/>
    </source>
</evidence>
<dbReference type="eggNOG" id="arCOG01005">
    <property type="taxonomic scope" value="Archaea"/>
</dbReference>
<keyword evidence="5" id="KW-0472">Membrane</keyword>
<dbReference type="InterPro" id="IPR050492">
    <property type="entry name" value="Bact_metal-bind_prot9"/>
</dbReference>
<keyword evidence="3" id="KW-0479">Metal-binding</keyword>
<dbReference type="AlphaFoldDB" id="F2KMY5"/>